<dbReference type="PANTHER" id="PTHR43821:SF1">
    <property type="entry name" value="NAD(P)H NITROREDUCTASE YDJA-RELATED"/>
    <property type="match status" value="1"/>
</dbReference>
<protein>
    <submittedName>
        <fullName evidence="2">Nitroreductase</fullName>
    </submittedName>
</protein>
<accession>A0ABQ1P326</accession>
<dbReference type="RefSeq" id="WP_088271100.1">
    <property type="nucleotide sequence ID" value="NZ_BMKI01000003.1"/>
</dbReference>
<comment type="caution">
    <text evidence="2">The sequence shown here is derived from an EMBL/GenBank/DDBJ whole genome shotgun (WGS) entry which is preliminary data.</text>
</comment>
<feature type="domain" description="Nitroreductase" evidence="1">
    <location>
        <begin position="10"/>
        <end position="168"/>
    </location>
</feature>
<keyword evidence="3" id="KW-1185">Reference proteome</keyword>
<dbReference type="InterPro" id="IPR029479">
    <property type="entry name" value="Nitroreductase"/>
</dbReference>
<organism evidence="2 3">
    <name type="scientific">Enterococcus wangshanyuanii</name>
    <dbReference type="NCBI Taxonomy" id="2005703"/>
    <lineage>
        <taxon>Bacteria</taxon>
        <taxon>Bacillati</taxon>
        <taxon>Bacillota</taxon>
        <taxon>Bacilli</taxon>
        <taxon>Lactobacillales</taxon>
        <taxon>Enterococcaceae</taxon>
        <taxon>Enterococcus</taxon>
    </lineage>
</organism>
<evidence type="ECO:0000313" key="3">
    <source>
        <dbReference type="Proteomes" id="UP000630615"/>
    </source>
</evidence>
<evidence type="ECO:0000259" key="1">
    <source>
        <dbReference type="Pfam" id="PF00881"/>
    </source>
</evidence>
<dbReference type="InterPro" id="IPR000415">
    <property type="entry name" value="Nitroreductase-like"/>
</dbReference>
<dbReference type="InterPro" id="IPR052530">
    <property type="entry name" value="NAD(P)H_nitroreductase"/>
</dbReference>
<proteinExistence type="predicted"/>
<sequence>MVSESIEQIIKERRTVRAVSDQSVSIEDIQALLEVASYAPFHSKEEPWSVVIVAGQDERRLFVEKIMDSYERLNIWARYDQQHLAASKKRTEEYYLSVPVTLIVTAPVHEKRKANLEAISAVSAFIQNFQLAAWSRNVGVTWRTVPIIFDDVFKQELGIGSDRQIIGLLDISMIDEIVKLPTAKRKAVEQWAVRLSEKLSENKE</sequence>
<dbReference type="Pfam" id="PF00881">
    <property type="entry name" value="Nitroreductase"/>
    <property type="match status" value="1"/>
</dbReference>
<dbReference type="Proteomes" id="UP000630615">
    <property type="component" value="Unassembled WGS sequence"/>
</dbReference>
<dbReference type="SUPFAM" id="SSF55469">
    <property type="entry name" value="FMN-dependent nitroreductase-like"/>
    <property type="match status" value="1"/>
</dbReference>
<dbReference type="PANTHER" id="PTHR43821">
    <property type="entry name" value="NAD(P)H NITROREDUCTASE YDJA-RELATED"/>
    <property type="match status" value="1"/>
</dbReference>
<evidence type="ECO:0000313" key="2">
    <source>
        <dbReference type="EMBL" id="GGC89376.1"/>
    </source>
</evidence>
<name>A0ABQ1P326_9ENTE</name>
<dbReference type="Gene3D" id="3.40.109.10">
    <property type="entry name" value="NADH Oxidase"/>
    <property type="match status" value="1"/>
</dbReference>
<reference evidence="3" key="1">
    <citation type="journal article" date="2019" name="Int. J. Syst. Evol. Microbiol.">
        <title>The Global Catalogue of Microorganisms (GCM) 10K type strain sequencing project: providing services to taxonomists for standard genome sequencing and annotation.</title>
        <authorList>
            <consortium name="The Broad Institute Genomics Platform"/>
            <consortium name="The Broad Institute Genome Sequencing Center for Infectious Disease"/>
            <person name="Wu L."/>
            <person name="Ma J."/>
        </authorList>
    </citation>
    <scope>NUCLEOTIDE SEQUENCE [LARGE SCALE GENOMIC DNA]</scope>
    <source>
        <strain evidence="3">CGMCC 1.15942</strain>
    </source>
</reference>
<gene>
    <name evidence="2" type="ORF">GCM10011573_18800</name>
</gene>
<dbReference type="EMBL" id="BMKI01000003">
    <property type="protein sequence ID" value="GGC89376.1"/>
    <property type="molecule type" value="Genomic_DNA"/>
</dbReference>